<dbReference type="Gene3D" id="3.90.1720.10">
    <property type="entry name" value="endopeptidase domain like (from Nostoc punctiforme)"/>
    <property type="match status" value="1"/>
</dbReference>
<feature type="domain" description="LRAT" evidence="1">
    <location>
        <begin position="1"/>
        <end position="73"/>
    </location>
</feature>
<organism evidence="2 3">
    <name type="scientific">Bugula neritina</name>
    <name type="common">Brown bryozoan</name>
    <name type="synonym">Sertularia neritina</name>
    <dbReference type="NCBI Taxonomy" id="10212"/>
    <lineage>
        <taxon>Eukaryota</taxon>
        <taxon>Metazoa</taxon>
        <taxon>Spiralia</taxon>
        <taxon>Lophotrochozoa</taxon>
        <taxon>Bryozoa</taxon>
        <taxon>Gymnolaemata</taxon>
        <taxon>Cheilostomatida</taxon>
        <taxon>Flustrina</taxon>
        <taxon>Buguloidea</taxon>
        <taxon>Bugulidae</taxon>
        <taxon>Bugula</taxon>
    </lineage>
</organism>
<protein>
    <recommendedName>
        <fullName evidence="1">LRAT domain-containing protein</fullName>
    </recommendedName>
</protein>
<comment type="caution">
    <text evidence="2">The sequence shown here is derived from an EMBL/GenBank/DDBJ whole genome shotgun (WGS) entry which is preliminary data.</text>
</comment>
<evidence type="ECO:0000313" key="2">
    <source>
        <dbReference type="EMBL" id="KAF6026431.1"/>
    </source>
</evidence>
<dbReference type="Proteomes" id="UP000593567">
    <property type="component" value="Unassembled WGS sequence"/>
</dbReference>
<gene>
    <name evidence="2" type="ORF">EB796_015261</name>
</gene>
<name>A0A7J7JL95_BUGNE</name>
<evidence type="ECO:0000259" key="1">
    <source>
        <dbReference type="PROSITE" id="PS51934"/>
    </source>
</evidence>
<dbReference type="EMBL" id="VXIV02002277">
    <property type="protein sequence ID" value="KAF6026431.1"/>
    <property type="molecule type" value="Genomic_DNA"/>
</dbReference>
<dbReference type="OrthoDB" id="6047939at2759"/>
<dbReference type="InterPro" id="IPR007053">
    <property type="entry name" value="LRAT_dom"/>
</dbReference>
<proteinExistence type="predicted"/>
<accession>A0A7J7JL95</accession>
<keyword evidence="3" id="KW-1185">Reference proteome</keyword>
<dbReference type="AlphaFoldDB" id="A0A7J7JL95"/>
<reference evidence="2" key="1">
    <citation type="submission" date="2020-06" db="EMBL/GenBank/DDBJ databases">
        <title>Draft genome of Bugula neritina, a colonial animal packing powerful symbionts and potential medicines.</title>
        <authorList>
            <person name="Rayko M."/>
        </authorList>
    </citation>
    <scope>NUCLEOTIDE SEQUENCE [LARGE SCALE GENOMIC DNA]</scope>
    <source>
        <strain evidence="2">Kwan_BN1</strain>
    </source>
</reference>
<dbReference type="Pfam" id="PF04970">
    <property type="entry name" value="LRAT"/>
    <property type="match status" value="1"/>
</dbReference>
<sequence length="211" mass="23456">MRILSDEGKQLEYYEKGKIFRVQRDSYPTDHDGKFEAVQRALERLGEKNYRVPFNNCEHLVTHALTGIATCQQLKSKTGLAIVVDEWACKFHIKIVVEVVKALPSVLTKLGKISTPVLKKEFMTLFASFFDEGVEYMVTGAVSSAAKEAGGIATRSCINLGSAAGIELVILIIHTVGDLFMYKKKKKSAEEVAQNFLRGIVVCRNLLLAPF</sequence>
<dbReference type="PROSITE" id="PS51934">
    <property type="entry name" value="LRAT"/>
    <property type="match status" value="1"/>
</dbReference>
<evidence type="ECO:0000313" key="3">
    <source>
        <dbReference type="Proteomes" id="UP000593567"/>
    </source>
</evidence>